<proteinExistence type="predicted"/>
<organism evidence="1">
    <name type="scientific">Siphoviridae sp. ctGfF74</name>
    <dbReference type="NCBI Taxonomy" id="2826223"/>
    <lineage>
        <taxon>Viruses</taxon>
        <taxon>Duplodnaviria</taxon>
        <taxon>Heunggongvirae</taxon>
        <taxon>Uroviricota</taxon>
        <taxon>Caudoviricetes</taxon>
    </lineage>
</organism>
<reference evidence="1" key="1">
    <citation type="journal article" date="2021" name="Proc. Natl. Acad. Sci. U.S.A.">
        <title>A Catalog of Tens of Thousands of Viruses from Human Metagenomes Reveals Hidden Associations with Chronic Diseases.</title>
        <authorList>
            <person name="Tisza M.J."/>
            <person name="Buck C.B."/>
        </authorList>
    </citation>
    <scope>NUCLEOTIDE SEQUENCE</scope>
    <source>
        <strain evidence="1">CtGfF74</strain>
    </source>
</reference>
<evidence type="ECO:0000313" key="1">
    <source>
        <dbReference type="EMBL" id="DAD95004.1"/>
    </source>
</evidence>
<accession>A0A8S5NKW0</accession>
<name>A0A8S5NKW0_9CAUD</name>
<sequence>MEIDMKDFKEAMKTAVEWFQKNCNPHQKIIISGDDVEMVSGEMAFPVEPVD</sequence>
<dbReference type="EMBL" id="BK015188">
    <property type="protein sequence ID" value="DAD95004.1"/>
    <property type="molecule type" value="Genomic_DNA"/>
</dbReference>
<protein>
    <submittedName>
        <fullName evidence="1">Uncharacterized protein</fullName>
    </submittedName>
</protein>